<keyword evidence="3" id="KW-1185">Reference proteome</keyword>
<evidence type="ECO:0000313" key="3">
    <source>
        <dbReference type="Proteomes" id="UP001418637"/>
    </source>
</evidence>
<evidence type="ECO:0000313" key="2">
    <source>
        <dbReference type="EMBL" id="MEN3931744.1"/>
    </source>
</evidence>
<gene>
    <name evidence="2" type="ORF">WJT86_11830</name>
</gene>
<dbReference type="InterPro" id="IPR041920">
    <property type="entry name" value="ROS/MUCR_sf"/>
</dbReference>
<organism evidence="2 3">
    <name type="scientific">Hohaiivirga grylli</name>
    <dbReference type="NCBI Taxonomy" id="3133970"/>
    <lineage>
        <taxon>Bacteria</taxon>
        <taxon>Pseudomonadati</taxon>
        <taxon>Pseudomonadota</taxon>
        <taxon>Alphaproteobacteria</taxon>
        <taxon>Hyphomicrobiales</taxon>
        <taxon>Methylobacteriaceae</taxon>
        <taxon>Hohaiivirga</taxon>
    </lineage>
</organism>
<accession>A0ABV0BL84</accession>
<protein>
    <submittedName>
        <fullName evidence="2">MucR family transcriptional regulator</fullName>
    </submittedName>
</protein>
<sequence length="154" mass="17410">MQPDSVPLKTDQNPDSPAFSAAVAIVVAYLQKTNCSEEQIVSLLKNIHQVALEILDVENSQSRSPFRREKAEPAVPIKDSVSDDHLICLEDGRKVKSLKRHLRSRYNMTLADYREKWSLPDDYPVVAPALSRKRSIIAKQVRPHSARLRHKSAS</sequence>
<dbReference type="Pfam" id="PF05443">
    <property type="entry name" value="ROS_MUCR"/>
    <property type="match status" value="1"/>
</dbReference>
<dbReference type="EMBL" id="JBBYXI010000006">
    <property type="protein sequence ID" value="MEN3931744.1"/>
    <property type="molecule type" value="Genomic_DNA"/>
</dbReference>
<proteinExistence type="inferred from homology"/>
<dbReference type="Gene3D" id="1.10.10.1550">
    <property type="entry name" value="ROS/MUCR transcriptional regulator protein"/>
    <property type="match status" value="1"/>
</dbReference>
<name>A0ABV0BL84_9HYPH</name>
<dbReference type="Proteomes" id="UP001418637">
    <property type="component" value="Unassembled WGS sequence"/>
</dbReference>
<evidence type="ECO:0000256" key="1">
    <source>
        <dbReference type="ARBA" id="ARBA00007031"/>
    </source>
</evidence>
<dbReference type="InterPro" id="IPR008807">
    <property type="entry name" value="ROS_MUCR"/>
</dbReference>
<comment type="similarity">
    <text evidence="1">Belongs to the ros/MucR family.</text>
</comment>
<reference evidence="2 3" key="1">
    <citation type="submission" date="2024-04" db="EMBL/GenBank/DDBJ databases">
        <title>A novel species isolated from cricket.</title>
        <authorList>
            <person name="Wang H.-C."/>
        </authorList>
    </citation>
    <scope>NUCLEOTIDE SEQUENCE [LARGE SCALE GENOMIC DNA]</scope>
    <source>
        <strain evidence="2 3">WL0021</strain>
    </source>
</reference>
<dbReference type="RefSeq" id="WP_346337792.1">
    <property type="nucleotide sequence ID" value="NZ_JBBYXI010000006.1"/>
</dbReference>
<comment type="caution">
    <text evidence="2">The sequence shown here is derived from an EMBL/GenBank/DDBJ whole genome shotgun (WGS) entry which is preliminary data.</text>
</comment>